<organism evidence="3 4">
    <name type="scientific">Paracoccus amoyensis</name>
    <dbReference type="NCBI Taxonomy" id="2760093"/>
    <lineage>
        <taxon>Bacteria</taxon>
        <taxon>Pseudomonadati</taxon>
        <taxon>Pseudomonadota</taxon>
        <taxon>Alphaproteobacteria</taxon>
        <taxon>Rhodobacterales</taxon>
        <taxon>Paracoccaceae</taxon>
        <taxon>Paracoccus</taxon>
    </lineage>
</organism>
<feature type="signal peptide" evidence="2">
    <location>
        <begin position="1"/>
        <end position="19"/>
    </location>
</feature>
<dbReference type="InterPro" id="IPR036182">
    <property type="entry name" value="PCuAC_sf"/>
</dbReference>
<keyword evidence="4" id="KW-1185">Reference proteome</keyword>
<comment type="caution">
    <text evidence="3">The sequence shown here is derived from an EMBL/GenBank/DDBJ whole genome shotgun (WGS) entry which is preliminary data.</text>
</comment>
<keyword evidence="2" id="KW-0732">Signal</keyword>
<dbReference type="SUPFAM" id="SSF110087">
    <property type="entry name" value="DR1885-like metal-binding protein"/>
    <property type="match status" value="1"/>
</dbReference>
<feature type="region of interest" description="Disordered" evidence="1">
    <location>
        <begin position="133"/>
        <end position="157"/>
    </location>
</feature>
<evidence type="ECO:0000313" key="3">
    <source>
        <dbReference type="EMBL" id="MBC9247343.1"/>
    </source>
</evidence>
<dbReference type="Pfam" id="PF04314">
    <property type="entry name" value="PCuAC"/>
    <property type="match status" value="1"/>
</dbReference>
<protein>
    <submittedName>
        <fullName evidence="3">Copper chaperone PCu(A)C</fullName>
    </submittedName>
</protein>
<dbReference type="PANTHER" id="PTHR36302">
    <property type="entry name" value="BLR7088 PROTEIN"/>
    <property type="match status" value="1"/>
</dbReference>
<dbReference type="InterPro" id="IPR007410">
    <property type="entry name" value="LpqE-like"/>
</dbReference>
<dbReference type="EMBL" id="JACOQL010000003">
    <property type="protein sequence ID" value="MBC9247343.1"/>
    <property type="molecule type" value="Genomic_DNA"/>
</dbReference>
<dbReference type="PANTHER" id="PTHR36302:SF1">
    <property type="entry name" value="COPPER CHAPERONE PCU(A)C"/>
    <property type="match status" value="1"/>
</dbReference>
<dbReference type="Gene3D" id="2.60.40.1890">
    <property type="entry name" value="PCu(A)C copper chaperone"/>
    <property type="match status" value="1"/>
</dbReference>
<gene>
    <name evidence="3" type="ORF">H4P12_11625</name>
</gene>
<evidence type="ECO:0000313" key="4">
    <source>
        <dbReference type="Proteomes" id="UP000608594"/>
    </source>
</evidence>
<accession>A0A926JDS8</accession>
<proteinExistence type="predicted"/>
<evidence type="ECO:0000256" key="2">
    <source>
        <dbReference type="SAM" id="SignalP"/>
    </source>
</evidence>
<feature type="chain" id="PRO_5037733461" evidence="2">
    <location>
        <begin position="20"/>
        <end position="157"/>
    </location>
</feature>
<evidence type="ECO:0000256" key="1">
    <source>
        <dbReference type="SAM" id="MobiDB-lite"/>
    </source>
</evidence>
<dbReference type="RefSeq" id="WP_187793831.1">
    <property type="nucleotide sequence ID" value="NZ_JACOQL010000003.1"/>
</dbReference>
<dbReference type="InterPro" id="IPR058248">
    <property type="entry name" value="Lxx211020-like"/>
</dbReference>
<name>A0A926JDS8_9RHOB</name>
<dbReference type="Proteomes" id="UP000608594">
    <property type="component" value="Unassembled WGS sequence"/>
</dbReference>
<reference evidence="3" key="1">
    <citation type="submission" date="2020-08" db="EMBL/GenBank/DDBJ databases">
        <title>Paracoccus amoyensis sp. nov., isolated from the surface seawater at coast of Xiamen, Fujian.</title>
        <authorList>
            <person name="Lyu L."/>
        </authorList>
    </citation>
    <scope>NUCLEOTIDE SEQUENCE</scope>
    <source>
        <strain evidence="3">11-3</strain>
    </source>
</reference>
<sequence length="157" mass="16918">MKLYVCAALAAMMPLTAFAHDGMAVEDAYVRSTNPKTAGAFMVLDNHRKVACTLVGASSDAAERVELHTHQEADGIMKMMKDEDGFPIDPEARHALDRGGDHIMMMGLTQPLADGDVVKLVLDFGDCGTLDVEAPVDNQRTPAEASMDMGEMDHSSH</sequence>
<dbReference type="AlphaFoldDB" id="A0A926JDS8"/>